<evidence type="ECO:0000256" key="4">
    <source>
        <dbReference type="ARBA" id="ARBA00013858"/>
    </source>
</evidence>
<dbReference type="EC" id="2.8.1.12" evidence="3"/>
<evidence type="ECO:0000256" key="7">
    <source>
        <dbReference type="ARBA" id="ARBA00026066"/>
    </source>
</evidence>
<dbReference type="PANTHER" id="PTHR23404">
    <property type="entry name" value="MOLYBDOPTERIN SYNTHASE RELATED"/>
    <property type="match status" value="1"/>
</dbReference>
<dbReference type="Gene3D" id="3.90.1170.40">
    <property type="entry name" value="Molybdopterin biosynthesis MoaE subunit"/>
    <property type="match status" value="1"/>
</dbReference>
<name>A0A0F5VHH3_9GAMM</name>
<dbReference type="SUPFAM" id="SSF54690">
    <property type="entry name" value="Molybdopterin synthase subunit MoaE"/>
    <property type="match status" value="1"/>
</dbReference>
<keyword evidence="14" id="KW-1185">Reference proteome</keyword>
<evidence type="ECO:0000313" key="14">
    <source>
        <dbReference type="Proteomes" id="UP000033633"/>
    </source>
</evidence>
<dbReference type="InterPro" id="IPR036563">
    <property type="entry name" value="MoaE_sf"/>
</dbReference>
<keyword evidence="6" id="KW-0501">Molybdenum cofactor biosynthesis</keyword>
<evidence type="ECO:0000256" key="1">
    <source>
        <dbReference type="ARBA" id="ARBA00005046"/>
    </source>
</evidence>
<dbReference type="STRING" id="265726.KY46_03920"/>
<accession>A0A0F5VHH3</accession>
<dbReference type="PATRIC" id="fig|265726.11.peg.2142"/>
<dbReference type="Proteomes" id="UP000033633">
    <property type="component" value="Unassembled WGS sequence"/>
</dbReference>
<evidence type="ECO:0000313" key="13">
    <source>
        <dbReference type="EMBL" id="KKD00945.1"/>
    </source>
</evidence>
<sequence>MNSRIVVGSKPFDTQAEYNWLAGDDQDGAVVTFHGKVRHYNLGDDVSKLVLEHYPGMTEKALRDIIEQARQRWTLNRVTIIHRVGEMGAGEDIVMVGVSSTHRSNAFAAAEFMMDILKTQAPFWKRESTPDGDRWLDARDSDHQAVKRWTS</sequence>
<comment type="catalytic activity">
    <reaction evidence="12">
        <text>2 [molybdopterin-synthase sulfur-carrier protein]-C-terminal-Gly-aminoethanethioate + cyclic pyranopterin phosphate + H2O = molybdopterin + 2 [molybdopterin-synthase sulfur-carrier protein]-C-terminal Gly-Gly + 2 H(+)</text>
        <dbReference type="Rhea" id="RHEA:26333"/>
        <dbReference type="Rhea" id="RHEA-COMP:12202"/>
        <dbReference type="Rhea" id="RHEA-COMP:19907"/>
        <dbReference type="ChEBI" id="CHEBI:15377"/>
        <dbReference type="ChEBI" id="CHEBI:15378"/>
        <dbReference type="ChEBI" id="CHEBI:58698"/>
        <dbReference type="ChEBI" id="CHEBI:59648"/>
        <dbReference type="ChEBI" id="CHEBI:90778"/>
        <dbReference type="ChEBI" id="CHEBI:232372"/>
        <dbReference type="EC" id="2.8.1.12"/>
    </reaction>
</comment>
<dbReference type="InterPro" id="IPR003448">
    <property type="entry name" value="Mopterin_biosynth_MoaE"/>
</dbReference>
<proteinExistence type="inferred from homology"/>
<dbReference type="Pfam" id="PF02391">
    <property type="entry name" value="MoaE"/>
    <property type="match status" value="1"/>
</dbReference>
<evidence type="ECO:0000256" key="3">
    <source>
        <dbReference type="ARBA" id="ARBA00011950"/>
    </source>
</evidence>
<evidence type="ECO:0000256" key="2">
    <source>
        <dbReference type="ARBA" id="ARBA00005426"/>
    </source>
</evidence>
<protein>
    <recommendedName>
        <fullName evidence="4">Molybdopterin synthase catalytic subunit</fullName>
        <ecNumber evidence="3">2.8.1.12</ecNumber>
    </recommendedName>
    <alternativeName>
        <fullName evidence="10">MPT synthase subunit 2</fullName>
    </alternativeName>
    <alternativeName>
        <fullName evidence="8">Molybdenum cofactor biosynthesis protein E</fullName>
    </alternativeName>
    <alternativeName>
        <fullName evidence="9">Molybdopterin-converting factor large subunit</fullName>
    </alternativeName>
    <alternativeName>
        <fullName evidence="11">Molybdopterin-converting factor subunit 2</fullName>
    </alternativeName>
</protein>
<dbReference type="NCBIfam" id="NF007959">
    <property type="entry name" value="PRK10678.1"/>
    <property type="match status" value="1"/>
</dbReference>
<dbReference type="RefSeq" id="WP_046219313.1">
    <property type="nucleotide sequence ID" value="NZ_JWYV01000002.1"/>
</dbReference>
<keyword evidence="5" id="KW-0808">Transferase</keyword>
<gene>
    <name evidence="13" type="primary">moaE</name>
    <name evidence="13" type="ORF">KY46_03920</name>
</gene>
<reference evidence="13 14" key="1">
    <citation type="submission" date="2014-12" db="EMBL/GenBank/DDBJ databases">
        <title>Mercury Reductase activity and rhizosphere competence traits in the genome of root associated Photobacterium halotolerans MELD1.</title>
        <authorList>
            <person name="Mathew D.C."/>
            <person name="Huang C.-C."/>
        </authorList>
    </citation>
    <scope>NUCLEOTIDE SEQUENCE [LARGE SCALE GENOMIC DNA]</scope>
    <source>
        <strain evidence="13 14">MELD1</strain>
    </source>
</reference>
<evidence type="ECO:0000256" key="12">
    <source>
        <dbReference type="ARBA" id="ARBA00049878"/>
    </source>
</evidence>
<comment type="subunit">
    <text evidence="7">Heterotetramer of 2 MoaD subunits and 2 MoaE subunits. Also stable as homodimer. The enzyme changes between these two forms during catalysis.</text>
</comment>
<evidence type="ECO:0000256" key="11">
    <source>
        <dbReference type="ARBA" id="ARBA00032474"/>
    </source>
</evidence>
<comment type="caution">
    <text evidence="13">The sequence shown here is derived from an EMBL/GenBank/DDBJ whole genome shotgun (WGS) entry which is preliminary data.</text>
</comment>
<dbReference type="GO" id="GO:0006777">
    <property type="term" value="P:Mo-molybdopterin cofactor biosynthetic process"/>
    <property type="evidence" value="ECO:0007669"/>
    <property type="project" value="UniProtKB-KW"/>
</dbReference>
<dbReference type="EMBL" id="JWYV01000002">
    <property type="protein sequence ID" value="KKD00945.1"/>
    <property type="molecule type" value="Genomic_DNA"/>
</dbReference>
<dbReference type="FunFam" id="3.90.1170.40:FF:000001">
    <property type="entry name" value="Molybdopterin synthase catalytic subunit MoaE"/>
    <property type="match status" value="1"/>
</dbReference>
<evidence type="ECO:0000256" key="10">
    <source>
        <dbReference type="ARBA" id="ARBA00030781"/>
    </source>
</evidence>
<dbReference type="CDD" id="cd00756">
    <property type="entry name" value="MoaE"/>
    <property type="match status" value="1"/>
</dbReference>
<organism evidence="13 14">
    <name type="scientific">Photobacterium halotolerans</name>
    <dbReference type="NCBI Taxonomy" id="265726"/>
    <lineage>
        <taxon>Bacteria</taxon>
        <taxon>Pseudomonadati</taxon>
        <taxon>Pseudomonadota</taxon>
        <taxon>Gammaproteobacteria</taxon>
        <taxon>Vibrionales</taxon>
        <taxon>Vibrionaceae</taxon>
        <taxon>Photobacterium</taxon>
    </lineage>
</organism>
<evidence type="ECO:0000256" key="8">
    <source>
        <dbReference type="ARBA" id="ARBA00029745"/>
    </source>
</evidence>
<evidence type="ECO:0000256" key="5">
    <source>
        <dbReference type="ARBA" id="ARBA00022679"/>
    </source>
</evidence>
<dbReference type="UniPathway" id="UPA00344"/>
<evidence type="ECO:0000256" key="9">
    <source>
        <dbReference type="ARBA" id="ARBA00030407"/>
    </source>
</evidence>
<comment type="similarity">
    <text evidence="2">Belongs to the MoaE family.</text>
</comment>
<dbReference type="AlphaFoldDB" id="A0A0F5VHH3"/>
<dbReference type="OrthoDB" id="9803224at2"/>
<evidence type="ECO:0000256" key="6">
    <source>
        <dbReference type="ARBA" id="ARBA00023150"/>
    </source>
</evidence>
<comment type="pathway">
    <text evidence="1">Cofactor biosynthesis; molybdopterin biosynthesis.</text>
</comment>
<dbReference type="GO" id="GO:0030366">
    <property type="term" value="F:molybdopterin synthase activity"/>
    <property type="evidence" value="ECO:0007669"/>
    <property type="project" value="UniProtKB-EC"/>
</dbReference>